<protein>
    <submittedName>
        <fullName evidence="2">Uncharacterized protein</fullName>
    </submittedName>
</protein>
<dbReference type="OrthoDB" id="6228132at2"/>
<keyword evidence="1" id="KW-0732">Signal</keyword>
<dbReference type="RefSeq" id="WP_033094104.1">
    <property type="nucleotide sequence ID" value="NZ_JQED01000029.1"/>
</dbReference>
<accession>A0A099KNL8</accession>
<reference evidence="2 3" key="1">
    <citation type="submission" date="2014-08" db="EMBL/GenBank/DDBJ databases">
        <title>Genomic and Phenotypic Diversity of Colwellia psychrerythraea strains from Disparate Marine Basins.</title>
        <authorList>
            <person name="Techtmann S.M."/>
            <person name="Stelling S.C."/>
            <person name="Utturkar S.M."/>
            <person name="Alshibli N."/>
            <person name="Harris A."/>
            <person name="Brown S.D."/>
            <person name="Hazen T.C."/>
        </authorList>
    </citation>
    <scope>NUCLEOTIDE SEQUENCE [LARGE SCALE GENOMIC DNA]</scope>
    <source>
        <strain evidence="2 3">ND2E</strain>
    </source>
</reference>
<dbReference type="AlphaFoldDB" id="A0A099KNL8"/>
<evidence type="ECO:0000313" key="3">
    <source>
        <dbReference type="Proteomes" id="UP000029843"/>
    </source>
</evidence>
<sequence precursor="true">MFNSMLKVAALGLFSVVNIASASELKSGDLVEVEGKVAKVYVDSTRSMVKGQQLQIHRLLATNSVLEGDPLYSYQEVGKVLVDEVTNSQYINVRITQGSFKLGDKIKIKN</sequence>
<feature type="chain" id="PRO_5001948696" evidence="1">
    <location>
        <begin position="23"/>
        <end position="110"/>
    </location>
</feature>
<feature type="signal peptide" evidence="1">
    <location>
        <begin position="1"/>
        <end position="22"/>
    </location>
</feature>
<dbReference type="Proteomes" id="UP000029843">
    <property type="component" value="Unassembled WGS sequence"/>
</dbReference>
<comment type="caution">
    <text evidence="2">The sequence shown here is derived from an EMBL/GenBank/DDBJ whole genome shotgun (WGS) entry which is preliminary data.</text>
</comment>
<evidence type="ECO:0000256" key="1">
    <source>
        <dbReference type="SAM" id="SignalP"/>
    </source>
</evidence>
<gene>
    <name evidence="2" type="ORF">ND2E_3372</name>
</gene>
<organism evidence="2 3">
    <name type="scientific">Colwellia psychrerythraea</name>
    <name type="common">Vibrio psychroerythus</name>
    <dbReference type="NCBI Taxonomy" id="28229"/>
    <lineage>
        <taxon>Bacteria</taxon>
        <taxon>Pseudomonadati</taxon>
        <taxon>Pseudomonadota</taxon>
        <taxon>Gammaproteobacteria</taxon>
        <taxon>Alteromonadales</taxon>
        <taxon>Colwelliaceae</taxon>
        <taxon>Colwellia</taxon>
    </lineage>
</organism>
<name>A0A099KNL8_COLPS</name>
<dbReference type="PATRIC" id="fig|28229.4.peg.2427"/>
<proteinExistence type="predicted"/>
<dbReference type="EMBL" id="JQED01000029">
    <property type="protein sequence ID" value="KGJ91507.1"/>
    <property type="molecule type" value="Genomic_DNA"/>
</dbReference>
<evidence type="ECO:0000313" key="2">
    <source>
        <dbReference type="EMBL" id="KGJ91507.1"/>
    </source>
</evidence>